<evidence type="ECO:0000313" key="2">
    <source>
        <dbReference type="EMBL" id="AMK11598.1"/>
    </source>
</evidence>
<gene>
    <name evidence="2" type="ORF">AWY79_10965</name>
</gene>
<accession>A0ABM5YVT4</accession>
<sequence>MLKSLGILAWGGCLMTLAFQGVSWAVTGSWPPITLMTALGRLFGLDLLDIGSTLPLDLAAKATYVLMTTELSLFLWWTGTALFCLMFAFALFVRK</sequence>
<dbReference type="EMBL" id="CP014206">
    <property type="protein sequence ID" value="AMK11598.1"/>
    <property type="molecule type" value="Genomic_DNA"/>
</dbReference>
<dbReference type="Proteomes" id="UP000055611">
    <property type="component" value="Chromosome"/>
</dbReference>
<keyword evidence="1" id="KW-0472">Membrane</keyword>
<keyword evidence="1" id="KW-1133">Transmembrane helix</keyword>
<dbReference type="RefSeq" id="WP_066803613.1">
    <property type="nucleotide sequence ID" value="NZ_CP014206.1"/>
</dbReference>
<organism evidence="2 3">
    <name type="scientific">Pseudodesulfovibrio indicus</name>
    <dbReference type="NCBI Taxonomy" id="1716143"/>
    <lineage>
        <taxon>Bacteria</taxon>
        <taxon>Pseudomonadati</taxon>
        <taxon>Thermodesulfobacteriota</taxon>
        <taxon>Desulfovibrionia</taxon>
        <taxon>Desulfovibrionales</taxon>
        <taxon>Desulfovibrionaceae</taxon>
    </lineage>
</organism>
<evidence type="ECO:0000256" key="1">
    <source>
        <dbReference type="SAM" id="Phobius"/>
    </source>
</evidence>
<keyword evidence="3" id="KW-1185">Reference proteome</keyword>
<evidence type="ECO:0000313" key="3">
    <source>
        <dbReference type="Proteomes" id="UP000055611"/>
    </source>
</evidence>
<keyword evidence="1" id="KW-0812">Transmembrane</keyword>
<protein>
    <submittedName>
        <fullName evidence="2">Potassium:proton antiporter</fullName>
    </submittedName>
</protein>
<proteinExistence type="predicted"/>
<name>A0ABM5YVT4_9BACT</name>
<reference evidence="2 3" key="1">
    <citation type="journal article" date="2016" name="Front. Microbiol.">
        <title>Genome Sequence of the Piezophilic, Mesophilic Sulfate-Reducing Bacterium Desulfovibrio indicus J2T.</title>
        <authorList>
            <person name="Cao J."/>
            <person name="Maignien L."/>
            <person name="Shao Z."/>
            <person name="Alain K."/>
            <person name="Jebbar M."/>
        </authorList>
    </citation>
    <scope>NUCLEOTIDE SEQUENCE [LARGE SCALE GENOMIC DNA]</scope>
    <source>
        <strain evidence="2 3">J2</strain>
    </source>
</reference>
<feature type="transmembrane region" description="Helical" evidence="1">
    <location>
        <begin position="74"/>
        <end position="93"/>
    </location>
</feature>